<organism evidence="3">
    <name type="scientific">Candidatus Improbicoccus pseudotrichonymphae</name>
    <dbReference type="NCBI Taxonomy" id="3033792"/>
    <lineage>
        <taxon>Bacteria</taxon>
        <taxon>Bacillati</taxon>
        <taxon>Bacillota</taxon>
        <taxon>Clostridia</taxon>
        <taxon>Candidatus Improbicoccus</taxon>
    </lineage>
</organism>
<dbReference type="InterPro" id="IPR001478">
    <property type="entry name" value="PDZ"/>
</dbReference>
<sequence length="397" mass="44906">MIFFLARYKKYLLIIFVYLICFFAFTNFMKKQVPDTFFVENHDEEISLNGICFLKIKIKPKFNKSVLASANENSNLKAKAKIFNCIPIKNVNLEVKKRNIAIPCGTPFGIKIFTEGVMVVDVEEKLNKSIKCGDIITKINNQNINSSEEFTEFIENSKGEILNITLERKNITFCVETKASKCENTYKIGLWVIDGSAGLGTITFILHDTKIFTGLGHGIKNKYTGSILPIGNGKIYRVFISSIKKSTKNNVGELKGSIINNNMIGELKINQENGVYGYFQSSSYWPENSKIMPIAFKQEVKTGWAELIFNQEKYKVYIRKITYGNYQNIFIEIMDPRLLKEYGGILRGMSGCPIIQDDRVVGVLTGALNSDPALGFGSFAENLAINCEKLQMYYPGR</sequence>
<gene>
    <name evidence="3" type="ORF">CfP315_0147</name>
</gene>
<dbReference type="SUPFAM" id="SSF50156">
    <property type="entry name" value="PDZ domain-like"/>
    <property type="match status" value="1"/>
</dbReference>
<dbReference type="AlphaFoldDB" id="A0AA48IA11"/>
<dbReference type="SMART" id="SM00228">
    <property type="entry name" value="PDZ"/>
    <property type="match status" value="1"/>
</dbReference>
<evidence type="ECO:0000313" key="3">
    <source>
        <dbReference type="EMBL" id="BED91640.1"/>
    </source>
</evidence>
<dbReference type="Gene3D" id="2.30.42.10">
    <property type="match status" value="1"/>
</dbReference>
<dbReference type="InterPro" id="IPR036034">
    <property type="entry name" value="PDZ_sf"/>
</dbReference>
<dbReference type="Proteomes" id="UP001337580">
    <property type="component" value="Chromosome"/>
</dbReference>
<keyword evidence="1" id="KW-1133">Transmembrane helix</keyword>
<dbReference type="KEGG" id="ips:CfP315_0147"/>
<keyword evidence="1" id="KW-0812">Transmembrane</keyword>
<protein>
    <submittedName>
        <fullName evidence="3">SpoIVB peptidase</fullName>
    </submittedName>
</protein>
<accession>A0AA48IA11</accession>
<feature type="domain" description="Peptidase S55" evidence="2">
    <location>
        <begin position="169"/>
        <end position="397"/>
    </location>
</feature>
<dbReference type="Pfam" id="PF05580">
    <property type="entry name" value="Peptidase_S55"/>
    <property type="match status" value="1"/>
</dbReference>
<evidence type="ECO:0000259" key="2">
    <source>
        <dbReference type="PROSITE" id="PS51494"/>
    </source>
</evidence>
<dbReference type="EMBL" id="AP027924">
    <property type="protein sequence ID" value="BED91640.1"/>
    <property type="molecule type" value="Genomic_DNA"/>
</dbReference>
<name>A0AA48IA11_9FIRM</name>
<dbReference type="InterPro" id="IPR008763">
    <property type="entry name" value="Peptidase_S55"/>
</dbReference>
<dbReference type="Pfam" id="PF13180">
    <property type="entry name" value="PDZ_2"/>
    <property type="match status" value="1"/>
</dbReference>
<keyword evidence="1" id="KW-0472">Membrane</keyword>
<reference evidence="3" key="1">
    <citation type="journal article" date="2023" name="ISME J.">
        <title>Emergence of putative energy parasites within Clostridia revealed by genome analysis of a novel endosymbiotic clade.</title>
        <authorList>
            <person name="Takahashi K."/>
            <person name="Kuwahara H."/>
            <person name="Horikawa Y."/>
            <person name="Izawa K."/>
            <person name="Kato D."/>
            <person name="Inagaki T."/>
            <person name="Yuki M."/>
            <person name="Ohkuma M."/>
            <person name="Hongoh Y."/>
        </authorList>
    </citation>
    <scope>NUCLEOTIDE SEQUENCE</scope>
    <source>
        <strain evidence="3">CfP3-15</strain>
    </source>
</reference>
<feature type="transmembrane region" description="Helical" evidence="1">
    <location>
        <begin position="12"/>
        <end position="29"/>
    </location>
</feature>
<dbReference type="PROSITE" id="PS51494">
    <property type="entry name" value="SPOIVB"/>
    <property type="match status" value="1"/>
</dbReference>
<evidence type="ECO:0000256" key="1">
    <source>
        <dbReference type="SAM" id="Phobius"/>
    </source>
</evidence>
<proteinExistence type="predicted"/>